<dbReference type="RefSeq" id="WP_262841300.1">
    <property type="nucleotide sequence ID" value="NZ_JANZYP010000004.1"/>
</dbReference>
<dbReference type="PANTHER" id="PTHR18964:SF169">
    <property type="entry name" value="N-ACETYLMANNOSAMINE KINASE"/>
    <property type="match status" value="1"/>
</dbReference>
<proteinExistence type="inferred from homology"/>
<name>A0ABV9EAR6_9ACTN</name>
<keyword evidence="3" id="KW-1185">Reference proteome</keyword>
<protein>
    <submittedName>
        <fullName evidence="2">ROK family protein</fullName>
    </submittedName>
</protein>
<dbReference type="Proteomes" id="UP001595891">
    <property type="component" value="Unassembled WGS sequence"/>
</dbReference>
<dbReference type="InterPro" id="IPR049874">
    <property type="entry name" value="ROK_cs"/>
</dbReference>
<evidence type="ECO:0000313" key="3">
    <source>
        <dbReference type="Proteomes" id="UP001595891"/>
    </source>
</evidence>
<dbReference type="PROSITE" id="PS01125">
    <property type="entry name" value="ROK"/>
    <property type="match status" value="1"/>
</dbReference>
<dbReference type="SUPFAM" id="SSF53067">
    <property type="entry name" value="Actin-like ATPase domain"/>
    <property type="match status" value="1"/>
</dbReference>
<organism evidence="2 3">
    <name type="scientific">Sphaerisporangium corydalis</name>
    <dbReference type="NCBI Taxonomy" id="1441875"/>
    <lineage>
        <taxon>Bacteria</taxon>
        <taxon>Bacillati</taxon>
        <taxon>Actinomycetota</taxon>
        <taxon>Actinomycetes</taxon>
        <taxon>Streptosporangiales</taxon>
        <taxon>Streptosporangiaceae</taxon>
        <taxon>Sphaerisporangium</taxon>
    </lineage>
</organism>
<gene>
    <name evidence="2" type="ORF">ACFO8L_06505</name>
</gene>
<sequence length="318" mass="31212">MSDLALAVDIGGTKVAAALVTADGTVTERRVRPTAGSTDPEAVWRPVAALVSEVLAAAGTARVAGVGVGSAGPIHLPEGSISPVNIPAWRRFPLLGRMAELVPGVPVRLAGDGGCAAAGEHWRGAGQGVDDLLGIVVSTGVGGGLIQAGRLFCGPSGNAGHIGHMVVDLDGPPCPCGGCGCVEAMSSGPSMVAWALRAGWKAPVPAPAGQDLAAAARAGDPYAGEAFRRSGRALAAGIVSTAAICDLSRVVIGGGVAAAHDLLFPPLRAAIAEHGRLAFLRGLTVTTATLGNSAGLAGAAALILAPDTYAGRGVASST</sequence>
<dbReference type="InterPro" id="IPR043129">
    <property type="entry name" value="ATPase_NBD"/>
</dbReference>
<reference evidence="3" key="1">
    <citation type="journal article" date="2019" name="Int. J. Syst. Evol. Microbiol.">
        <title>The Global Catalogue of Microorganisms (GCM) 10K type strain sequencing project: providing services to taxonomists for standard genome sequencing and annotation.</title>
        <authorList>
            <consortium name="The Broad Institute Genomics Platform"/>
            <consortium name="The Broad Institute Genome Sequencing Center for Infectious Disease"/>
            <person name="Wu L."/>
            <person name="Ma J."/>
        </authorList>
    </citation>
    <scope>NUCLEOTIDE SEQUENCE [LARGE SCALE GENOMIC DNA]</scope>
    <source>
        <strain evidence="3">CCUG 49560</strain>
    </source>
</reference>
<comment type="caution">
    <text evidence="2">The sequence shown here is derived from an EMBL/GenBank/DDBJ whole genome shotgun (WGS) entry which is preliminary data.</text>
</comment>
<dbReference type="EMBL" id="JBHSFN010000003">
    <property type="protein sequence ID" value="MFC4585712.1"/>
    <property type="molecule type" value="Genomic_DNA"/>
</dbReference>
<dbReference type="PANTHER" id="PTHR18964">
    <property type="entry name" value="ROK (REPRESSOR, ORF, KINASE) FAMILY"/>
    <property type="match status" value="1"/>
</dbReference>
<evidence type="ECO:0000313" key="2">
    <source>
        <dbReference type="EMBL" id="MFC4585712.1"/>
    </source>
</evidence>
<dbReference type="Gene3D" id="3.30.420.40">
    <property type="match status" value="2"/>
</dbReference>
<comment type="similarity">
    <text evidence="1">Belongs to the ROK (NagC/XylR) family.</text>
</comment>
<dbReference type="InterPro" id="IPR000600">
    <property type="entry name" value="ROK"/>
</dbReference>
<accession>A0ABV9EAR6</accession>
<evidence type="ECO:0000256" key="1">
    <source>
        <dbReference type="ARBA" id="ARBA00006479"/>
    </source>
</evidence>
<dbReference type="Pfam" id="PF00480">
    <property type="entry name" value="ROK"/>
    <property type="match status" value="1"/>
</dbReference>